<dbReference type="EMBL" id="BMDD01000001">
    <property type="protein sequence ID" value="GGH68500.1"/>
    <property type="molecule type" value="Genomic_DNA"/>
</dbReference>
<organism evidence="2 3">
    <name type="scientific">Saccharibacillus endophyticus</name>
    <dbReference type="NCBI Taxonomy" id="2060666"/>
    <lineage>
        <taxon>Bacteria</taxon>
        <taxon>Bacillati</taxon>
        <taxon>Bacillota</taxon>
        <taxon>Bacilli</taxon>
        <taxon>Bacillales</taxon>
        <taxon>Paenibacillaceae</taxon>
        <taxon>Saccharibacillus</taxon>
    </lineage>
</organism>
<dbReference type="PANTHER" id="PTHR42912:SF93">
    <property type="entry name" value="N6-ADENOSINE-METHYLTRANSFERASE TMT1A"/>
    <property type="match status" value="1"/>
</dbReference>
<dbReference type="InterPro" id="IPR050508">
    <property type="entry name" value="Methyltransf_Superfamily"/>
</dbReference>
<dbReference type="SUPFAM" id="SSF53335">
    <property type="entry name" value="S-adenosyl-L-methionine-dependent methyltransferases"/>
    <property type="match status" value="1"/>
</dbReference>
<dbReference type="InterPro" id="IPR013216">
    <property type="entry name" value="Methyltransf_11"/>
</dbReference>
<reference evidence="3" key="1">
    <citation type="journal article" date="2019" name="Int. J. Syst. Evol. Microbiol.">
        <title>The Global Catalogue of Microorganisms (GCM) 10K type strain sequencing project: providing services to taxonomists for standard genome sequencing and annotation.</title>
        <authorList>
            <consortium name="The Broad Institute Genomics Platform"/>
            <consortium name="The Broad Institute Genome Sequencing Center for Infectious Disease"/>
            <person name="Wu L."/>
            <person name="Ma J."/>
        </authorList>
    </citation>
    <scope>NUCLEOTIDE SEQUENCE [LARGE SCALE GENOMIC DNA]</scope>
    <source>
        <strain evidence="3">CCM 8702</strain>
    </source>
</reference>
<evidence type="ECO:0000313" key="3">
    <source>
        <dbReference type="Proteomes" id="UP000605427"/>
    </source>
</evidence>
<comment type="caution">
    <text evidence="2">The sequence shown here is derived from an EMBL/GenBank/DDBJ whole genome shotgun (WGS) entry which is preliminary data.</text>
</comment>
<evidence type="ECO:0000313" key="2">
    <source>
        <dbReference type="EMBL" id="GGH68500.1"/>
    </source>
</evidence>
<dbReference type="Gene3D" id="3.40.50.150">
    <property type="entry name" value="Vaccinia Virus protein VP39"/>
    <property type="match status" value="1"/>
</dbReference>
<protein>
    <recommendedName>
        <fullName evidence="1">Methyltransferase type 11 domain-containing protein</fullName>
    </recommendedName>
</protein>
<gene>
    <name evidence="2" type="ORF">GCM10007362_02570</name>
</gene>
<dbReference type="CDD" id="cd02440">
    <property type="entry name" value="AdoMet_MTases"/>
    <property type="match status" value="1"/>
</dbReference>
<dbReference type="RefSeq" id="WP_172237939.1">
    <property type="nucleotide sequence ID" value="NZ_BMDD01000001.1"/>
</dbReference>
<sequence>MSSHQQIYRNQTEAYEFMIGRQPSMLPFINEIRPVKGLDVLDLGAGSGRISGVIAKEAKSIVCTDASAEMLELLDRKLVELPRNWKTVVADHRSLPIPDRSVDLVVSGWSICYLADSDDQAWADHLRQILTEIRRVLRPGGTVILFETMGTGTETPNPPHFLVSYYAALEKEYGFEHKWTRLDYDFDNVEQAKDCTGFFFGEELTRKIEERKWATVPECAGIWWKTYNG</sequence>
<proteinExistence type="predicted"/>
<dbReference type="PANTHER" id="PTHR42912">
    <property type="entry name" value="METHYLTRANSFERASE"/>
    <property type="match status" value="1"/>
</dbReference>
<dbReference type="Pfam" id="PF08241">
    <property type="entry name" value="Methyltransf_11"/>
    <property type="match status" value="1"/>
</dbReference>
<evidence type="ECO:0000259" key="1">
    <source>
        <dbReference type="Pfam" id="PF08241"/>
    </source>
</evidence>
<dbReference type="InterPro" id="IPR029063">
    <property type="entry name" value="SAM-dependent_MTases_sf"/>
</dbReference>
<feature type="domain" description="Methyltransferase type 11" evidence="1">
    <location>
        <begin position="41"/>
        <end position="145"/>
    </location>
</feature>
<name>A0ABQ1ZJN8_9BACL</name>
<dbReference type="Proteomes" id="UP000605427">
    <property type="component" value="Unassembled WGS sequence"/>
</dbReference>
<accession>A0ABQ1ZJN8</accession>
<keyword evidence="3" id="KW-1185">Reference proteome</keyword>